<keyword evidence="1" id="KW-1133">Transmembrane helix</keyword>
<keyword evidence="1" id="KW-0812">Transmembrane</keyword>
<evidence type="ECO:0000313" key="2">
    <source>
        <dbReference type="EMBL" id="MPN02793.1"/>
    </source>
</evidence>
<protein>
    <submittedName>
        <fullName evidence="2">Uncharacterized protein</fullName>
    </submittedName>
</protein>
<organism evidence="2">
    <name type="scientific">bioreactor metagenome</name>
    <dbReference type="NCBI Taxonomy" id="1076179"/>
    <lineage>
        <taxon>unclassified sequences</taxon>
        <taxon>metagenomes</taxon>
        <taxon>ecological metagenomes</taxon>
    </lineage>
</organism>
<reference evidence="2" key="1">
    <citation type="submission" date="2019-08" db="EMBL/GenBank/DDBJ databases">
        <authorList>
            <person name="Kucharzyk K."/>
            <person name="Murdoch R.W."/>
            <person name="Higgins S."/>
            <person name="Loffler F."/>
        </authorList>
    </citation>
    <scope>NUCLEOTIDE SEQUENCE</scope>
</reference>
<keyword evidence="1" id="KW-0472">Membrane</keyword>
<accession>A0A645EQI5</accession>
<name>A0A645EQI5_9ZZZZ</name>
<feature type="transmembrane region" description="Helical" evidence="1">
    <location>
        <begin position="34"/>
        <end position="54"/>
    </location>
</feature>
<gene>
    <name evidence="2" type="ORF">SDC9_150010</name>
</gene>
<dbReference type="EMBL" id="VSSQ01048748">
    <property type="protein sequence ID" value="MPN02793.1"/>
    <property type="molecule type" value="Genomic_DNA"/>
</dbReference>
<dbReference type="AlphaFoldDB" id="A0A645EQI5"/>
<evidence type="ECO:0000256" key="1">
    <source>
        <dbReference type="SAM" id="Phobius"/>
    </source>
</evidence>
<comment type="caution">
    <text evidence="2">The sequence shown here is derived from an EMBL/GenBank/DDBJ whole genome shotgun (WGS) entry which is preliminary data.</text>
</comment>
<sequence>MICLNFNDITRLKSFRLQTRIHGKKFFLGDIKGFAELVVIIFGLNDIGILCNLFRRSFRFCFDRYRFRFGHGFRNFCNGFLCRTVLFDTCQRKRHLITDFHIGIQIWIQFPKVCFRDMILFGDSVNGLLRFQHYFAKLAQISMRIFRNIISFSSFHALLFRFAHRQHITD</sequence>
<proteinExistence type="predicted"/>